<dbReference type="Ensembl" id="ENSCSRT00000008937.1">
    <property type="protein sequence ID" value="ENSCSRP00000008637.1"/>
    <property type="gene ID" value="ENSCSRG00000006427.1"/>
</dbReference>
<dbReference type="Pfam" id="PF17919">
    <property type="entry name" value="RT_RNaseH_2"/>
    <property type="match status" value="1"/>
</dbReference>
<dbReference type="Ensembl" id="ENSCSRT00000016102.1">
    <property type="protein sequence ID" value="ENSCSRP00000015442.1"/>
    <property type="gene ID" value="ENSCSRG00000011796.1"/>
</dbReference>
<dbReference type="Proteomes" id="UP000694403">
    <property type="component" value="Unplaced"/>
</dbReference>
<dbReference type="Ensembl" id="ENSCSRT00000017081.1">
    <property type="protein sequence ID" value="ENSCSRP00000016358.1"/>
    <property type="gene ID" value="ENSCSRG00000012533.1"/>
</dbReference>
<dbReference type="Gene3D" id="3.10.20.370">
    <property type="match status" value="1"/>
</dbReference>
<feature type="domain" description="Reverse transcriptase/retrotransposon-derived protein RNase H-like" evidence="1">
    <location>
        <begin position="14"/>
        <end position="107"/>
    </location>
</feature>
<dbReference type="InterPro" id="IPR043128">
    <property type="entry name" value="Rev_trsase/Diguanyl_cyclase"/>
</dbReference>
<keyword evidence="3" id="KW-1185">Reference proteome</keyword>
<name>A0A8C3SPQ4_CHESE</name>
<dbReference type="InterPro" id="IPR051320">
    <property type="entry name" value="Viral_Replic_Matur_Polypro"/>
</dbReference>
<dbReference type="InterPro" id="IPR041577">
    <property type="entry name" value="RT_RNaseH_2"/>
</dbReference>
<organism evidence="2 3">
    <name type="scientific">Chelydra serpentina</name>
    <name type="common">Snapping turtle</name>
    <name type="synonym">Testudo serpentina</name>
    <dbReference type="NCBI Taxonomy" id="8475"/>
    <lineage>
        <taxon>Eukaryota</taxon>
        <taxon>Metazoa</taxon>
        <taxon>Chordata</taxon>
        <taxon>Craniata</taxon>
        <taxon>Vertebrata</taxon>
        <taxon>Euteleostomi</taxon>
        <taxon>Archelosauria</taxon>
        <taxon>Testudinata</taxon>
        <taxon>Testudines</taxon>
        <taxon>Cryptodira</taxon>
        <taxon>Durocryptodira</taxon>
        <taxon>Americhelydia</taxon>
        <taxon>Chelydroidea</taxon>
        <taxon>Chelydridae</taxon>
        <taxon>Chelydra</taxon>
    </lineage>
</organism>
<sequence length="173" mass="19344">MGPWRLEGLLTWEWTKEKEKAFQELKEALVQPPALALPDPRKPFTLYVHERKGVASGVLCQRSGPAWQPVGYYSKVLDPVAKGWPACLRAVAATALLVQEAEKLTLGGDTEHLSRLFLWNNRCIPSRSVIRSLLKSGNVIHSRRGGTVRILYRSSARPLLRSLEATNGHIIPE</sequence>
<evidence type="ECO:0000313" key="3">
    <source>
        <dbReference type="Proteomes" id="UP000694403"/>
    </source>
</evidence>
<accession>A0A8C3SPQ4</accession>
<dbReference type="SUPFAM" id="SSF56672">
    <property type="entry name" value="DNA/RNA polymerases"/>
    <property type="match status" value="1"/>
</dbReference>
<dbReference type="Gene3D" id="3.30.70.270">
    <property type="match status" value="1"/>
</dbReference>
<dbReference type="InterPro" id="IPR043502">
    <property type="entry name" value="DNA/RNA_pol_sf"/>
</dbReference>
<dbReference type="PANTHER" id="PTHR33064:SF29">
    <property type="entry name" value="PEPTIDASE A2 DOMAIN-CONTAINING PROTEIN-RELATED"/>
    <property type="match status" value="1"/>
</dbReference>
<dbReference type="PANTHER" id="PTHR33064">
    <property type="entry name" value="POL PROTEIN"/>
    <property type="match status" value="1"/>
</dbReference>
<evidence type="ECO:0000313" key="2">
    <source>
        <dbReference type="Ensembl" id="ENSCSRP00000016358.1"/>
    </source>
</evidence>
<proteinExistence type="predicted"/>
<evidence type="ECO:0000259" key="1">
    <source>
        <dbReference type="Pfam" id="PF17919"/>
    </source>
</evidence>
<protein>
    <recommendedName>
        <fullName evidence="1">Reverse transcriptase/retrotransposon-derived protein RNase H-like domain-containing protein</fullName>
    </recommendedName>
</protein>
<reference evidence="2" key="1">
    <citation type="submission" date="2025-05" db="UniProtKB">
        <authorList>
            <consortium name="Ensembl"/>
        </authorList>
    </citation>
    <scope>IDENTIFICATION</scope>
</reference>
<dbReference type="AlphaFoldDB" id="A0A8C3SPQ4"/>